<name>A0A839EC16_9MICO</name>
<gene>
    <name evidence="1" type="ORF">FHX53_002356</name>
</gene>
<dbReference type="Proteomes" id="UP000585905">
    <property type="component" value="Unassembled WGS sequence"/>
</dbReference>
<dbReference type="RefSeq" id="WP_182491507.1">
    <property type="nucleotide sequence ID" value="NZ_BAAAOV010000011.1"/>
</dbReference>
<protein>
    <submittedName>
        <fullName evidence="1">Uncharacterized protein</fullName>
    </submittedName>
</protein>
<sequence>MDLPAKLLAEMKRRVRPPFNVVIVVDDYDGVELAHIGELLSVRFTEPSVGKVDHRGQPGVEVRVSFGDGETFLGETGWTLYAPKNGWVDAAMTTLGRDIVRLTKEVFEDDDEDWDREQKAKIAKLQKLYAKPLFA</sequence>
<organism evidence="1 2">
    <name type="scientific">Microcella alkalica</name>
    <dbReference type="NCBI Taxonomy" id="355930"/>
    <lineage>
        <taxon>Bacteria</taxon>
        <taxon>Bacillati</taxon>
        <taxon>Actinomycetota</taxon>
        <taxon>Actinomycetes</taxon>
        <taxon>Micrococcales</taxon>
        <taxon>Microbacteriaceae</taxon>
        <taxon>Microcella</taxon>
    </lineage>
</organism>
<dbReference type="EMBL" id="JACGWX010000006">
    <property type="protein sequence ID" value="MBA8848746.1"/>
    <property type="molecule type" value="Genomic_DNA"/>
</dbReference>
<evidence type="ECO:0000313" key="1">
    <source>
        <dbReference type="EMBL" id="MBA8848746.1"/>
    </source>
</evidence>
<accession>A0A839EC16</accession>
<dbReference type="AlphaFoldDB" id="A0A839EC16"/>
<comment type="caution">
    <text evidence="1">The sequence shown here is derived from an EMBL/GenBank/DDBJ whole genome shotgun (WGS) entry which is preliminary data.</text>
</comment>
<reference evidence="1 2" key="1">
    <citation type="submission" date="2020-07" db="EMBL/GenBank/DDBJ databases">
        <title>Sequencing the genomes of 1000 actinobacteria strains.</title>
        <authorList>
            <person name="Klenk H.-P."/>
        </authorList>
    </citation>
    <scope>NUCLEOTIDE SEQUENCE [LARGE SCALE GENOMIC DNA]</scope>
    <source>
        <strain evidence="1 2">DSM 19663</strain>
    </source>
</reference>
<proteinExistence type="predicted"/>
<keyword evidence="2" id="KW-1185">Reference proteome</keyword>
<evidence type="ECO:0000313" key="2">
    <source>
        <dbReference type="Proteomes" id="UP000585905"/>
    </source>
</evidence>